<dbReference type="Pfam" id="PF08242">
    <property type="entry name" value="Methyltransf_12"/>
    <property type="match status" value="1"/>
</dbReference>
<evidence type="ECO:0000259" key="2">
    <source>
        <dbReference type="Pfam" id="PF08242"/>
    </source>
</evidence>
<dbReference type="Proteomes" id="UP000053246">
    <property type="component" value="Unassembled WGS sequence"/>
</dbReference>
<dbReference type="Gene3D" id="3.40.50.150">
    <property type="entry name" value="Vaccinia Virus protein VP39"/>
    <property type="match status" value="1"/>
</dbReference>
<protein>
    <recommendedName>
        <fullName evidence="2">Methyltransferase type 12 domain-containing protein</fullName>
    </recommendedName>
</protein>
<evidence type="ECO:0000256" key="1">
    <source>
        <dbReference type="ARBA" id="ARBA00022679"/>
    </source>
</evidence>
<dbReference type="GO" id="GO:0016740">
    <property type="term" value="F:transferase activity"/>
    <property type="evidence" value="ECO:0007669"/>
    <property type="project" value="UniProtKB-KW"/>
</dbReference>
<keyword evidence="4" id="KW-1185">Reference proteome</keyword>
<feature type="domain" description="Methyltransferase type 12" evidence="2">
    <location>
        <begin position="42"/>
        <end position="133"/>
    </location>
</feature>
<dbReference type="InterPro" id="IPR013217">
    <property type="entry name" value="Methyltransf_12"/>
</dbReference>
<organism evidence="3 4">
    <name type="scientific">Micromonospora maris</name>
    <dbReference type="NCBI Taxonomy" id="1003110"/>
    <lineage>
        <taxon>Bacteria</taxon>
        <taxon>Bacillati</taxon>
        <taxon>Actinomycetota</taxon>
        <taxon>Actinomycetes</taxon>
        <taxon>Micromonosporales</taxon>
        <taxon>Micromonosporaceae</taxon>
        <taxon>Micromonospora</taxon>
    </lineage>
</organism>
<dbReference type="PANTHER" id="PTHR43861">
    <property type="entry name" value="TRANS-ACONITATE 2-METHYLTRANSFERASE-RELATED"/>
    <property type="match status" value="1"/>
</dbReference>
<sequence>MTTTAYQFRNAPAQLGPLQQVLDPITRHDLAKIPIRPGWQALDVGAGAGSITRHLADTVGPTGGVIAVDLDTGLLDPTSVIDVHRRDLRDGLDLPITPDSLDLIHARCVLEHLANRTDLLRQMIALLRPGGWLAVGEIVYSPTVIHRAPAADDRDLIHRVIHAILDILSDGGTDLDWGNHIHAHLLDAGMTHVHSHTRADTWTGGGPGCLLLADNAHQLHDRLLPVADLDEADLTRFGELMTDPTVSLRGYQFTSSLARKPE</sequence>
<dbReference type="CDD" id="cd02440">
    <property type="entry name" value="AdoMet_MTases"/>
    <property type="match status" value="1"/>
</dbReference>
<dbReference type="PANTHER" id="PTHR43861:SF3">
    <property type="entry name" value="PUTATIVE (AFU_ORTHOLOGUE AFUA_2G14390)-RELATED"/>
    <property type="match status" value="1"/>
</dbReference>
<accession>A0A9X0I6Q2</accession>
<dbReference type="AlphaFoldDB" id="A0A9X0I6Q2"/>
<proteinExistence type="predicted"/>
<reference evidence="3 4" key="1">
    <citation type="submission" date="2015-10" db="EMBL/GenBank/DDBJ databases">
        <authorList>
            <person name="Ju K.-S."/>
            <person name="Doroghazi J.R."/>
            <person name="Metcalf W.W."/>
        </authorList>
    </citation>
    <scope>NUCLEOTIDE SEQUENCE [LARGE SCALE GENOMIC DNA]</scope>
    <source>
        <strain evidence="3 4">NRRL B-24793</strain>
    </source>
</reference>
<dbReference type="InterPro" id="IPR029063">
    <property type="entry name" value="SAM-dependent_MTases_sf"/>
</dbReference>
<name>A0A9X0I6Q2_9ACTN</name>
<dbReference type="EMBL" id="LMWI01000001">
    <property type="protein sequence ID" value="KUJ48043.1"/>
    <property type="molecule type" value="Genomic_DNA"/>
</dbReference>
<comment type="caution">
    <text evidence="3">The sequence shown here is derived from an EMBL/GenBank/DDBJ whole genome shotgun (WGS) entry which is preliminary data.</text>
</comment>
<dbReference type="OMA" id="VFTPIMM"/>
<dbReference type="SUPFAM" id="SSF53335">
    <property type="entry name" value="S-adenosyl-L-methionine-dependent methyltransferases"/>
    <property type="match status" value="1"/>
</dbReference>
<dbReference type="RefSeq" id="WP_013731270.1">
    <property type="nucleotide sequence ID" value="NZ_LMWI01000001.1"/>
</dbReference>
<evidence type="ECO:0000313" key="3">
    <source>
        <dbReference type="EMBL" id="KUJ48043.1"/>
    </source>
</evidence>
<evidence type="ECO:0000313" key="4">
    <source>
        <dbReference type="Proteomes" id="UP000053246"/>
    </source>
</evidence>
<keyword evidence="1" id="KW-0808">Transferase</keyword>
<gene>
    <name evidence="3" type="ORF">ADL17_02860</name>
</gene>